<proteinExistence type="predicted"/>
<reference evidence="1 2" key="1">
    <citation type="journal article" date="2017" name="BMC Genomics">
        <title>Genome sequencing of 39 Akkermansia muciniphila isolates reveals its population structure, genomic and functional diverisity, and global distribution in mammalian gut microbiotas.</title>
        <authorList>
            <person name="Guo X."/>
            <person name="Li S."/>
            <person name="Zhang J."/>
            <person name="Wu F."/>
            <person name="Li X."/>
            <person name="Wu D."/>
            <person name="Zhang M."/>
            <person name="Ou Z."/>
            <person name="Jie Z."/>
            <person name="Yan Q."/>
            <person name="Li P."/>
            <person name="Yi J."/>
            <person name="Peng Y."/>
        </authorList>
    </citation>
    <scope>NUCLEOTIDE SEQUENCE [LARGE SCALE GENOMIC DNA]</scope>
    <source>
        <strain evidence="1 2">GP43</strain>
    </source>
</reference>
<gene>
    <name evidence="1" type="ORF">CXU09_04840</name>
</gene>
<dbReference type="AlphaFoldDB" id="A0A2N8I1D2"/>
<accession>A0A2N8I1D2</accession>
<name>A0A2N8I1D2_9BACT</name>
<dbReference type="InterPro" id="IPR002656">
    <property type="entry name" value="Acyl_transf_3_dom"/>
</dbReference>
<protein>
    <submittedName>
        <fullName evidence="1">Uncharacterized protein</fullName>
    </submittedName>
</protein>
<dbReference type="Proteomes" id="UP000235914">
    <property type="component" value="Unassembled WGS sequence"/>
</dbReference>
<comment type="caution">
    <text evidence="1">The sequence shown here is derived from an EMBL/GenBank/DDBJ whole genome shotgun (WGS) entry which is preliminary data.</text>
</comment>
<dbReference type="RefSeq" id="WP_046437979.1">
    <property type="nucleotide sequence ID" value="NZ_CP025824.1"/>
</dbReference>
<sequence>MSFFSALTVPGLQQHLSFSREDSAILKGYGILFMIFHHVFGLYALPAGVDTAWIAPQLTKAAPIFKICVPIFIFITGYAMGWKTNSSPTFGSLIKTGFSHYFKFWKIYFLCLLLAILVSWAFPLPILPSVADMGWKNGLLVVTGLRPCYPDWWYMALFAAATMALYPICAWITHHIAPVPSMAALLGVSLLFQSTAHIPSLPGIAYSFPPFLPCFILGYMCAFLASRLSALSISQSLGAILLLALEILSIHLFSFSKAKTLTVIFLFTLWCLPWITRKLRLTPLLTLLGTYSALMWLNHRFIFGYHFSWDLYGTQSISVVFIVTLVSSLLLAMAMQKLFNRMIPSNPQTQSKTL</sequence>
<dbReference type="Pfam" id="PF01757">
    <property type="entry name" value="Acyl_transf_3"/>
    <property type="match status" value="1"/>
</dbReference>
<dbReference type="GO" id="GO:0016747">
    <property type="term" value="F:acyltransferase activity, transferring groups other than amino-acyl groups"/>
    <property type="evidence" value="ECO:0007669"/>
    <property type="project" value="InterPro"/>
</dbReference>
<dbReference type="EMBL" id="PJKN01000002">
    <property type="protein sequence ID" value="PNC56905.1"/>
    <property type="molecule type" value="Genomic_DNA"/>
</dbReference>
<evidence type="ECO:0000313" key="1">
    <source>
        <dbReference type="EMBL" id="PNC56905.1"/>
    </source>
</evidence>
<evidence type="ECO:0000313" key="2">
    <source>
        <dbReference type="Proteomes" id="UP000235914"/>
    </source>
</evidence>
<organism evidence="1 2">
    <name type="scientific">Akkermansia muciniphila</name>
    <dbReference type="NCBI Taxonomy" id="239935"/>
    <lineage>
        <taxon>Bacteria</taxon>
        <taxon>Pseudomonadati</taxon>
        <taxon>Verrucomicrobiota</taxon>
        <taxon>Verrucomicrobiia</taxon>
        <taxon>Verrucomicrobiales</taxon>
        <taxon>Akkermansiaceae</taxon>
        <taxon>Akkermansia</taxon>
    </lineage>
</organism>